<dbReference type="Proteomes" id="UP000829447">
    <property type="component" value="Linkage Group LG14"/>
</dbReference>
<accession>A0ACC5X3J3</accession>
<protein>
    <submittedName>
        <fullName evidence="1">Uncharacterized protein</fullName>
    </submittedName>
</protein>
<proteinExistence type="predicted"/>
<reference evidence="1 2" key="1">
    <citation type="journal article" date="2022" name="bioRxiv">
        <title>An ancient truncated duplication of the anti-Mullerian hormone receptor type 2 gene is a potential conserved master sex determinant in the Pangasiidae catfish family.</title>
        <authorList>
            <person name="Wen M."/>
            <person name="Pan Q."/>
            <person name="Jouanno E."/>
            <person name="Montfort J."/>
            <person name="Zahm M."/>
            <person name="Cabau C."/>
            <person name="Klopp C."/>
            <person name="Iampietro C."/>
            <person name="Roques C."/>
            <person name="Bouchez O."/>
            <person name="Castinel A."/>
            <person name="Donnadieu C."/>
            <person name="Parrinello H."/>
            <person name="Poncet C."/>
            <person name="Belmonte E."/>
            <person name="Gautier V."/>
            <person name="Avarre J.-C."/>
            <person name="Dugue R."/>
            <person name="Gustiano R."/>
            <person name="Ha T.T.T."/>
            <person name="Campet M."/>
            <person name="Sriphairoj K."/>
            <person name="Ribolli J."/>
            <person name="de Almeida F.L."/>
            <person name="Desvignes T."/>
            <person name="Postlethwait J.H."/>
            <person name="Bucao C.F."/>
            <person name="Robinson-Rechavi M."/>
            <person name="Bobe J."/>
            <person name="Herpin A."/>
            <person name="Guiguen Y."/>
        </authorList>
    </citation>
    <scope>NUCLEOTIDE SEQUENCE [LARGE SCALE GENOMIC DNA]</scope>
    <source>
        <strain evidence="1">YG-Dec2019</strain>
    </source>
</reference>
<evidence type="ECO:0000313" key="2">
    <source>
        <dbReference type="Proteomes" id="UP000829447"/>
    </source>
</evidence>
<organism evidence="1 2">
    <name type="scientific">Pangasianodon gigas</name>
    <name type="common">Mekong giant catfish</name>
    <name type="synonym">Pangasius gigas</name>
    <dbReference type="NCBI Taxonomy" id="30993"/>
    <lineage>
        <taxon>Eukaryota</taxon>
        <taxon>Metazoa</taxon>
        <taxon>Chordata</taxon>
        <taxon>Craniata</taxon>
        <taxon>Vertebrata</taxon>
        <taxon>Euteleostomi</taxon>
        <taxon>Actinopterygii</taxon>
        <taxon>Neopterygii</taxon>
        <taxon>Teleostei</taxon>
        <taxon>Ostariophysi</taxon>
        <taxon>Siluriformes</taxon>
        <taxon>Pangasiidae</taxon>
        <taxon>Pangasianodon</taxon>
    </lineage>
</organism>
<gene>
    <name evidence="1" type="ORF">PGIGA_G00052260</name>
</gene>
<comment type="caution">
    <text evidence="1">The sequence shown here is derived from an EMBL/GenBank/DDBJ whole genome shotgun (WGS) entry which is preliminary data.</text>
</comment>
<evidence type="ECO:0000313" key="1">
    <source>
        <dbReference type="EMBL" id="MCI4385593.1"/>
    </source>
</evidence>
<keyword evidence="2" id="KW-1185">Reference proteome</keyword>
<name>A0ACC5X3J3_PANGG</name>
<dbReference type="EMBL" id="CM040467">
    <property type="protein sequence ID" value="MCI4385593.1"/>
    <property type="molecule type" value="Genomic_DNA"/>
</dbReference>
<sequence length="649" mass="74290">MFPQLKRALRERNASFRGSIPPWSACVRTVFSTHLRFIWHVLMFLTVLCVGLQLLSAVRQSWNFKTRPSDHHLINPLLIEQRDAQSIMENFNSNQAAFHRFQWSDGKDKGPNQVSEPASKNLDTTPARRLASTSGRFLIPNQLASKADIPLDPKGKLMVDREVPKQSQAQILSRDRFQKGFPDPRSSGQRHDVKQASSFLTSDRNGKTCQPKNHIVFLKTHKTASSTILNILYRYGDTHNLTFALPVYMHSQLFYPRYFMSHFVEGMKSRRGTEFHIMCNHMRFQASEVRKVMPLDTFYFSILRNPVSMMESLFTYYKAIPAFHNFRTLEDFLLDNGRSYNATLPNNHYALNILTFDFGFKNSALSDEAELDERAAAIISAVEKEFHLILISEYFDESMVLLRHALCWPLEDVVSFRLNSRSEKSRKSLSAEMIEQVKKWSSLDWRLYQHFNTSFWRRIDTSLGRTKLQEEVELLRARRAVLEKTCLLGGKAVNPDQVRDLSVKPFQYGQAVIQGYNIRPGLDNDTHRLCQRLITPELQYTRALYIKQFPDIAAKIAAAKIAAAKMVTGNKRSTTAKHVINAKRNSTSATAALKRNSTVQSRTDSVRNNSNSQTGTLDKVQKANMVTLAKDNKDVKGNANSTKAKQHKT</sequence>